<dbReference type="PANTHER" id="PTHR38766">
    <property type="entry name" value="FLAGELLAR PROTEIN FLIO"/>
    <property type="match status" value="1"/>
</dbReference>
<proteinExistence type="inferred from homology"/>
<keyword evidence="4 7" id="KW-0472">Membrane</keyword>
<name>A0A370U7F1_9GAMM</name>
<comment type="subcellular location">
    <subcellularLocation>
        <location evidence="7">Cell membrane</location>
    </subcellularLocation>
    <subcellularLocation>
        <location evidence="7">Bacterial flagellum basal body</location>
    </subcellularLocation>
</comment>
<dbReference type="GO" id="GO:0044781">
    <property type="term" value="P:bacterial-type flagellum organization"/>
    <property type="evidence" value="ECO:0007669"/>
    <property type="project" value="UniProtKB-UniRule"/>
</dbReference>
<dbReference type="OrthoDB" id="6107727at2"/>
<dbReference type="GO" id="GO:0005886">
    <property type="term" value="C:plasma membrane"/>
    <property type="evidence" value="ECO:0007669"/>
    <property type="project" value="UniProtKB-SubCell"/>
</dbReference>
<protein>
    <recommendedName>
        <fullName evidence="7">Flagellar protein</fullName>
    </recommendedName>
</protein>
<feature type="transmembrane region" description="Helical" evidence="7">
    <location>
        <begin position="35"/>
        <end position="54"/>
    </location>
</feature>
<keyword evidence="2 7" id="KW-0812">Transmembrane</keyword>
<reference evidence="9 10" key="1">
    <citation type="submission" date="2018-06" db="EMBL/GenBank/DDBJ databases">
        <title>Marinomonas sp. YLB-05 draft genome sequence.</title>
        <authorList>
            <person name="Yu L."/>
            <person name="Tang X."/>
        </authorList>
    </citation>
    <scope>NUCLEOTIDE SEQUENCE [LARGE SCALE GENOMIC DNA]</scope>
    <source>
        <strain evidence="9 10">YLB-05</strain>
    </source>
</reference>
<keyword evidence="9" id="KW-0282">Flagellum</keyword>
<dbReference type="Pfam" id="PF04347">
    <property type="entry name" value="FliO"/>
    <property type="match status" value="1"/>
</dbReference>
<feature type="signal peptide" evidence="8">
    <location>
        <begin position="1"/>
        <end position="19"/>
    </location>
</feature>
<comment type="caution">
    <text evidence="9">The sequence shown here is derived from an EMBL/GenBank/DDBJ whole genome shotgun (WGS) entry which is preliminary data.</text>
</comment>
<keyword evidence="10" id="KW-1185">Reference proteome</keyword>
<evidence type="ECO:0000256" key="2">
    <source>
        <dbReference type="ARBA" id="ARBA00022692"/>
    </source>
</evidence>
<accession>A0A370U7F1</accession>
<dbReference type="GO" id="GO:0009425">
    <property type="term" value="C:bacterial-type flagellum basal body"/>
    <property type="evidence" value="ECO:0007669"/>
    <property type="project" value="UniProtKB-SubCell"/>
</dbReference>
<evidence type="ECO:0000256" key="4">
    <source>
        <dbReference type="ARBA" id="ARBA00023136"/>
    </source>
</evidence>
<keyword evidence="8" id="KW-0732">Signal</keyword>
<evidence type="ECO:0000313" key="9">
    <source>
        <dbReference type="EMBL" id="RDL43648.1"/>
    </source>
</evidence>
<dbReference type="InterPro" id="IPR052205">
    <property type="entry name" value="FliO/MopB"/>
</dbReference>
<keyword evidence="1 7" id="KW-1003">Cell membrane</keyword>
<dbReference type="NCBIfam" id="TIGR03500">
    <property type="entry name" value="FliO_TIGR"/>
    <property type="match status" value="1"/>
</dbReference>
<evidence type="ECO:0000256" key="1">
    <source>
        <dbReference type="ARBA" id="ARBA00022475"/>
    </source>
</evidence>
<evidence type="ECO:0000256" key="7">
    <source>
        <dbReference type="RuleBase" id="RU362064"/>
    </source>
</evidence>
<dbReference type="RefSeq" id="WP_115468566.1">
    <property type="nucleotide sequence ID" value="NZ_QKRA01000006.1"/>
</dbReference>
<keyword evidence="3 7" id="KW-1133">Transmembrane helix</keyword>
<keyword evidence="5 7" id="KW-0975">Bacterial flagellum</keyword>
<keyword evidence="9" id="KW-0966">Cell projection</keyword>
<dbReference type="AlphaFoldDB" id="A0A370U7F1"/>
<feature type="chain" id="PRO_5016663561" description="Flagellar protein" evidence="8">
    <location>
        <begin position="20"/>
        <end position="127"/>
    </location>
</feature>
<sequence length="127" mass="14038">MIIRCVVFISLLLSTVAFAEPLGMAKIADTSSVWRLFLALGFLVALIPLVIWGLKRLQGLQHKLSKSEIRVIATHPIGTKERLLLIEVDGKRLLIGATAQQITCLKELGRTEADFADILSEQISDEK</sequence>
<dbReference type="InterPro" id="IPR022781">
    <property type="entry name" value="Flagellar_biosynth_FliO"/>
</dbReference>
<evidence type="ECO:0000256" key="8">
    <source>
        <dbReference type="SAM" id="SignalP"/>
    </source>
</evidence>
<dbReference type="Proteomes" id="UP000254326">
    <property type="component" value="Unassembled WGS sequence"/>
</dbReference>
<keyword evidence="9" id="KW-0969">Cilium</keyword>
<evidence type="ECO:0000313" key="10">
    <source>
        <dbReference type="Proteomes" id="UP000254326"/>
    </source>
</evidence>
<evidence type="ECO:0000256" key="3">
    <source>
        <dbReference type="ARBA" id="ARBA00022989"/>
    </source>
</evidence>
<evidence type="ECO:0000256" key="5">
    <source>
        <dbReference type="ARBA" id="ARBA00023143"/>
    </source>
</evidence>
<gene>
    <name evidence="9" type="primary">fliO</name>
    <name evidence="9" type="ORF">DN730_12945</name>
</gene>
<evidence type="ECO:0000256" key="6">
    <source>
        <dbReference type="ARBA" id="ARBA00037937"/>
    </source>
</evidence>
<dbReference type="PANTHER" id="PTHR38766:SF1">
    <property type="entry name" value="FLAGELLAR PROTEIN FLIO"/>
    <property type="match status" value="1"/>
</dbReference>
<dbReference type="EMBL" id="QKRA01000006">
    <property type="protein sequence ID" value="RDL43648.1"/>
    <property type="molecule type" value="Genomic_DNA"/>
</dbReference>
<comment type="similarity">
    <text evidence="6 7">Belongs to the FliO/MopB family.</text>
</comment>
<organism evidence="9 10">
    <name type="scientific">Marinomonas piezotolerans</name>
    <dbReference type="NCBI Taxonomy" id="2213058"/>
    <lineage>
        <taxon>Bacteria</taxon>
        <taxon>Pseudomonadati</taxon>
        <taxon>Pseudomonadota</taxon>
        <taxon>Gammaproteobacteria</taxon>
        <taxon>Oceanospirillales</taxon>
        <taxon>Oceanospirillaceae</taxon>
        <taxon>Marinomonas</taxon>
    </lineage>
</organism>